<dbReference type="Proteomes" id="UP000749559">
    <property type="component" value="Unassembled WGS sequence"/>
</dbReference>
<evidence type="ECO:0000313" key="1">
    <source>
        <dbReference type="EMBL" id="CAH1781049.1"/>
    </source>
</evidence>
<evidence type="ECO:0000313" key="2">
    <source>
        <dbReference type="Proteomes" id="UP000749559"/>
    </source>
</evidence>
<dbReference type="AlphaFoldDB" id="A0A8J1Y1A0"/>
<accession>A0A8J1Y1A0</accession>
<protein>
    <submittedName>
        <fullName evidence="1">Uncharacterized protein</fullName>
    </submittedName>
</protein>
<keyword evidence="2" id="KW-1185">Reference proteome</keyword>
<organism evidence="1 2">
    <name type="scientific">Owenia fusiformis</name>
    <name type="common">Polychaete worm</name>
    <dbReference type="NCBI Taxonomy" id="6347"/>
    <lineage>
        <taxon>Eukaryota</taxon>
        <taxon>Metazoa</taxon>
        <taxon>Spiralia</taxon>
        <taxon>Lophotrochozoa</taxon>
        <taxon>Annelida</taxon>
        <taxon>Polychaeta</taxon>
        <taxon>Sedentaria</taxon>
        <taxon>Canalipalpata</taxon>
        <taxon>Sabellida</taxon>
        <taxon>Oweniida</taxon>
        <taxon>Oweniidae</taxon>
        <taxon>Owenia</taxon>
    </lineage>
</organism>
<proteinExistence type="predicted"/>
<sequence length="379" mass="41342">MSSDFFIPGFGSGVYILITAASAQEKLTRVDVPDFSLCTSGYFWSADFGDDDCSYHQCVDGHVKLNDFVAVQRKCMRPLVWDRTRNLCDFANNVPGSDPSCHGELIPAPSNDSCGTFDPASQCCYGNIVYEKLDTSTYRHFPDRADTSVRHTDVITCPSNREFDLTECICLEDSETDAVECPGCLYWSFSDWIDANHDVPIYPGSSKILDGGPAGPDDHIGLFVRGPTPAKLPIFIHNWYGQEFTLAFLIDSSDINGVITNGDVDVGGNIQPTFELQCRRGTVTVTLWDIANDVTVMATGEKGSLGQVVIKLSPEGLQVNKDGAVAPIPNAFVFQGTDSPLVFNINANLAHLAICDFAWTPSEMDIYGDNVGETPTRGN</sequence>
<name>A0A8J1Y1A0_OWEFU</name>
<dbReference type="EMBL" id="CAIIXF020000004">
    <property type="protein sequence ID" value="CAH1781049.1"/>
    <property type="molecule type" value="Genomic_DNA"/>
</dbReference>
<gene>
    <name evidence="1" type="ORF">OFUS_LOCUS7671</name>
</gene>
<reference evidence="1" key="1">
    <citation type="submission" date="2022-03" db="EMBL/GenBank/DDBJ databases">
        <authorList>
            <person name="Martin C."/>
        </authorList>
    </citation>
    <scope>NUCLEOTIDE SEQUENCE</scope>
</reference>
<comment type="caution">
    <text evidence="1">The sequence shown here is derived from an EMBL/GenBank/DDBJ whole genome shotgun (WGS) entry which is preliminary data.</text>
</comment>